<dbReference type="KEGG" id="smiz:4412673_00684"/>
<sequence>MKKLLFTVLCMCFIFAGYAQNDVLTLRVDSAGNTIWKKEAEIFEIPTLKLNASGKFVWQKAYETDLSPEEVFMRINATGYIKDHFRNGNQFSGRLVNVTPNYENERKYVSTRTQKLELSVINAGFLLEVKDGKYVVTLSNIILERVAAHIQQTNLNPKGELFPIEGLAYHKGKIGPMFLKSYGVIIDDSFDQVFRDLSTQLKDAKANVE</sequence>
<dbReference type="RefSeq" id="WP_139185523.1">
    <property type="nucleotide sequence ID" value="NZ_FNGK01000008.1"/>
</dbReference>
<dbReference type="EMBL" id="LT906468">
    <property type="protein sequence ID" value="SNV42663.1"/>
    <property type="molecule type" value="Genomic_DNA"/>
</dbReference>
<protein>
    <submittedName>
        <fullName evidence="2">Uncharacterized protein</fullName>
    </submittedName>
</protein>
<reference evidence="2 3" key="1">
    <citation type="submission" date="2017-06" db="EMBL/GenBank/DDBJ databases">
        <authorList>
            <consortium name="Pathogen Informatics"/>
        </authorList>
    </citation>
    <scope>NUCLEOTIDE SEQUENCE [LARGE SCALE GENOMIC DNA]</scope>
    <source>
        <strain evidence="2 3">NCTC12149</strain>
    </source>
</reference>
<organism evidence="2 3">
    <name type="scientific">Sphingobacterium mizutaii</name>
    <dbReference type="NCBI Taxonomy" id="1010"/>
    <lineage>
        <taxon>Bacteria</taxon>
        <taxon>Pseudomonadati</taxon>
        <taxon>Bacteroidota</taxon>
        <taxon>Sphingobacteriia</taxon>
        <taxon>Sphingobacteriales</taxon>
        <taxon>Sphingobacteriaceae</taxon>
        <taxon>Sphingobacterium</taxon>
    </lineage>
</organism>
<accession>A0AAJ4XAA0</accession>
<keyword evidence="1" id="KW-0732">Signal</keyword>
<dbReference type="Proteomes" id="UP000215355">
    <property type="component" value="Chromosome 1"/>
</dbReference>
<evidence type="ECO:0000256" key="1">
    <source>
        <dbReference type="SAM" id="SignalP"/>
    </source>
</evidence>
<evidence type="ECO:0000313" key="2">
    <source>
        <dbReference type="EMBL" id="SNV42663.1"/>
    </source>
</evidence>
<dbReference type="AlphaFoldDB" id="A0AAJ4XAA0"/>
<feature type="chain" id="PRO_5042508005" evidence="1">
    <location>
        <begin position="20"/>
        <end position="209"/>
    </location>
</feature>
<evidence type="ECO:0000313" key="3">
    <source>
        <dbReference type="Proteomes" id="UP000215355"/>
    </source>
</evidence>
<proteinExistence type="predicted"/>
<feature type="signal peptide" evidence="1">
    <location>
        <begin position="1"/>
        <end position="19"/>
    </location>
</feature>
<gene>
    <name evidence="2" type="ORF">SAMEA4412673_00684</name>
</gene>
<name>A0AAJ4XAA0_9SPHI</name>